<accession>A0A9W8PZN3</accession>
<evidence type="ECO:0000313" key="1">
    <source>
        <dbReference type="EMBL" id="KAJ4022573.1"/>
    </source>
</evidence>
<proteinExistence type="predicted"/>
<comment type="caution">
    <text evidence="1">The sequence shown here is derived from an EMBL/GenBank/DDBJ whole genome shotgun (WGS) entry which is preliminary data.</text>
</comment>
<sequence length="112" mass="13179">MPHTNVFTDFEEQVMFAGRNSETVVRKLQKITFEQFEDLSQYRFFQNFILSLPGKPTFSATERFRRVKHFANTEVVVYQRRAAVKIAADWEERRVEVTPSGYVFHGDDLIAL</sequence>
<dbReference type="OrthoDB" id="5071262at2759"/>
<evidence type="ECO:0000313" key="2">
    <source>
        <dbReference type="Proteomes" id="UP001152130"/>
    </source>
</evidence>
<protein>
    <submittedName>
        <fullName evidence="1">Uncharacterized protein</fullName>
    </submittedName>
</protein>
<organism evidence="1 2">
    <name type="scientific">Fusarium irregulare</name>
    <dbReference type="NCBI Taxonomy" id="2494466"/>
    <lineage>
        <taxon>Eukaryota</taxon>
        <taxon>Fungi</taxon>
        <taxon>Dikarya</taxon>
        <taxon>Ascomycota</taxon>
        <taxon>Pezizomycotina</taxon>
        <taxon>Sordariomycetes</taxon>
        <taxon>Hypocreomycetidae</taxon>
        <taxon>Hypocreales</taxon>
        <taxon>Nectriaceae</taxon>
        <taxon>Fusarium</taxon>
        <taxon>Fusarium incarnatum-equiseti species complex</taxon>
    </lineage>
</organism>
<gene>
    <name evidence="1" type="ORF">NW766_001612</name>
</gene>
<dbReference type="AlphaFoldDB" id="A0A9W8PZN3"/>
<keyword evidence="2" id="KW-1185">Reference proteome</keyword>
<dbReference type="Proteomes" id="UP001152130">
    <property type="component" value="Unassembled WGS sequence"/>
</dbReference>
<name>A0A9W8PZN3_9HYPO</name>
<reference evidence="1" key="1">
    <citation type="submission" date="2022-10" db="EMBL/GenBank/DDBJ databases">
        <title>Fusarium specimens isolated from Avocado Roots.</title>
        <authorList>
            <person name="Stajich J."/>
            <person name="Roper C."/>
            <person name="Heimlech-Rivalta G."/>
        </authorList>
    </citation>
    <scope>NUCLEOTIDE SEQUENCE</scope>
    <source>
        <strain evidence="1">CF00143</strain>
    </source>
</reference>
<dbReference type="EMBL" id="JAPDHF010000002">
    <property type="protein sequence ID" value="KAJ4022573.1"/>
    <property type="molecule type" value="Genomic_DNA"/>
</dbReference>